<feature type="domain" description="HTH cro/C1-type" evidence="2">
    <location>
        <begin position="12"/>
        <end position="68"/>
    </location>
</feature>
<dbReference type="InterPro" id="IPR050807">
    <property type="entry name" value="TransReg_Diox_bact_type"/>
</dbReference>
<dbReference type="Pfam" id="PF13560">
    <property type="entry name" value="HTH_31"/>
    <property type="match status" value="1"/>
</dbReference>
<dbReference type="SUPFAM" id="SSF47413">
    <property type="entry name" value="lambda repressor-like DNA-binding domains"/>
    <property type="match status" value="1"/>
</dbReference>
<dbReference type="CDD" id="cd00093">
    <property type="entry name" value="HTH_XRE"/>
    <property type="match status" value="1"/>
</dbReference>
<dbReference type="InterPro" id="IPR010982">
    <property type="entry name" value="Lambda_DNA-bd_dom_sf"/>
</dbReference>
<organism evidence="3 4">
    <name type="scientific">Micromonospora tarensis</name>
    <dbReference type="NCBI Taxonomy" id="2806100"/>
    <lineage>
        <taxon>Bacteria</taxon>
        <taxon>Bacillati</taxon>
        <taxon>Actinomycetota</taxon>
        <taxon>Actinomycetes</taxon>
        <taxon>Micromonosporales</taxon>
        <taxon>Micromonosporaceae</taxon>
        <taxon>Micromonospora</taxon>
    </lineage>
</organism>
<dbReference type="EMBL" id="JAEVHL010000013">
    <property type="protein sequence ID" value="MBM0274850.1"/>
    <property type="molecule type" value="Genomic_DNA"/>
</dbReference>
<accession>A0ABS1YBR7</accession>
<dbReference type="Proteomes" id="UP000622245">
    <property type="component" value="Unassembled WGS sequence"/>
</dbReference>
<dbReference type="PANTHER" id="PTHR46797">
    <property type="entry name" value="HTH-TYPE TRANSCRIPTIONAL REGULATOR"/>
    <property type="match status" value="1"/>
</dbReference>
<evidence type="ECO:0000313" key="4">
    <source>
        <dbReference type="Proteomes" id="UP000622245"/>
    </source>
</evidence>
<dbReference type="SMART" id="SM00530">
    <property type="entry name" value="HTH_XRE"/>
    <property type="match status" value="1"/>
</dbReference>
<gene>
    <name evidence="3" type="ORF">JM949_04970</name>
</gene>
<evidence type="ECO:0000313" key="3">
    <source>
        <dbReference type="EMBL" id="MBM0274850.1"/>
    </source>
</evidence>
<keyword evidence="4" id="KW-1185">Reference proteome</keyword>
<protein>
    <submittedName>
        <fullName evidence="3">Helix-turn-helix domain-containing protein</fullName>
    </submittedName>
</protein>
<comment type="caution">
    <text evidence="3">The sequence shown here is derived from an EMBL/GenBank/DDBJ whole genome shotgun (WGS) entry which is preliminary data.</text>
</comment>
<name>A0ABS1YBR7_9ACTN</name>
<dbReference type="RefSeq" id="WP_203147261.1">
    <property type="nucleotide sequence ID" value="NZ_JAEVHL010000013.1"/>
</dbReference>
<dbReference type="InterPro" id="IPR001387">
    <property type="entry name" value="Cro/C1-type_HTH"/>
</dbReference>
<reference evidence="3 4" key="1">
    <citation type="submission" date="2021-01" db="EMBL/GenBank/DDBJ databases">
        <title>Draft genome sequence of Micromonospora sp. strain STR1s_6.</title>
        <authorList>
            <person name="Karlyshev A."/>
            <person name="Jawad R."/>
        </authorList>
    </citation>
    <scope>NUCLEOTIDE SEQUENCE [LARGE SCALE GENOMIC DNA]</scope>
    <source>
        <strain evidence="3 4">STR1S-6</strain>
    </source>
</reference>
<sequence length="396" mass="42386">MAKKPETIGARIRYWRMRRGGMTQAVLAGLAGVTQSYVSQVESGRKNIDRRSTLVALAAALQVTVADLLGQGTESGDPARESAAECVPAIWSALIEIEDGERRPATYAVDRLAAEITRADQLRNACNYPAMARLLPGLLLEAAAVGGTTLAQVAYLASTCIRHLGYRHLALNAARISVSAAEDVEDPAWIGASRFVYAQSLPIESARLAATAADRSVVELQRDAADVRVRQMLGQLHLMAALASAVDARPDVARDHLAEAAREAERLGDPADGGGFNGCCFGPTNVELWKMSIAAEQGESGKVIELSRAIRPQVLKASNRQLSYWLDIGRALSDGGRRDVEALAAFVRAERAAPIPFAINPLARDAVVTLAQRAQRRAIPDELRLLAGRIGINLAS</sequence>
<dbReference type="PROSITE" id="PS50943">
    <property type="entry name" value="HTH_CROC1"/>
    <property type="match status" value="1"/>
</dbReference>
<keyword evidence="1" id="KW-0238">DNA-binding</keyword>
<proteinExistence type="predicted"/>
<evidence type="ECO:0000259" key="2">
    <source>
        <dbReference type="PROSITE" id="PS50943"/>
    </source>
</evidence>
<dbReference type="PANTHER" id="PTHR46797:SF1">
    <property type="entry name" value="METHYLPHOSPHONATE SYNTHASE"/>
    <property type="match status" value="1"/>
</dbReference>
<evidence type="ECO:0000256" key="1">
    <source>
        <dbReference type="ARBA" id="ARBA00023125"/>
    </source>
</evidence>
<dbReference type="Gene3D" id="1.10.260.40">
    <property type="entry name" value="lambda repressor-like DNA-binding domains"/>
    <property type="match status" value="1"/>
</dbReference>